<evidence type="ECO:0000313" key="1">
    <source>
        <dbReference type="EMBL" id="GBP51481.1"/>
    </source>
</evidence>
<protein>
    <submittedName>
        <fullName evidence="1">Uncharacterized protein</fullName>
    </submittedName>
</protein>
<dbReference type="AlphaFoldDB" id="A0A4C1WJQ2"/>
<comment type="caution">
    <text evidence="1">The sequence shown here is derived from an EMBL/GenBank/DDBJ whole genome shotgun (WGS) entry which is preliminary data.</text>
</comment>
<dbReference type="EMBL" id="BGZK01000582">
    <property type="protein sequence ID" value="GBP51481.1"/>
    <property type="molecule type" value="Genomic_DNA"/>
</dbReference>
<accession>A0A4C1WJQ2</accession>
<keyword evidence="2" id="KW-1185">Reference proteome</keyword>
<name>A0A4C1WJQ2_EUMVA</name>
<dbReference type="Proteomes" id="UP000299102">
    <property type="component" value="Unassembled WGS sequence"/>
</dbReference>
<organism evidence="1 2">
    <name type="scientific">Eumeta variegata</name>
    <name type="common">Bagworm moth</name>
    <name type="synonym">Eumeta japonica</name>
    <dbReference type="NCBI Taxonomy" id="151549"/>
    <lineage>
        <taxon>Eukaryota</taxon>
        <taxon>Metazoa</taxon>
        <taxon>Ecdysozoa</taxon>
        <taxon>Arthropoda</taxon>
        <taxon>Hexapoda</taxon>
        <taxon>Insecta</taxon>
        <taxon>Pterygota</taxon>
        <taxon>Neoptera</taxon>
        <taxon>Endopterygota</taxon>
        <taxon>Lepidoptera</taxon>
        <taxon>Glossata</taxon>
        <taxon>Ditrysia</taxon>
        <taxon>Tineoidea</taxon>
        <taxon>Psychidae</taxon>
        <taxon>Oiketicinae</taxon>
        <taxon>Eumeta</taxon>
    </lineage>
</organism>
<proteinExistence type="predicted"/>
<reference evidence="1 2" key="1">
    <citation type="journal article" date="2019" name="Commun. Biol.">
        <title>The bagworm genome reveals a unique fibroin gene that provides high tensile strength.</title>
        <authorList>
            <person name="Kono N."/>
            <person name="Nakamura H."/>
            <person name="Ohtoshi R."/>
            <person name="Tomita M."/>
            <person name="Numata K."/>
            <person name="Arakawa K."/>
        </authorList>
    </citation>
    <scope>NUCLEOTIDE SEQUENCE [LARGE SCALE GENOMIC DNA]</scope>
</reference>
<sequence length="116" mass="13000">MNSLVYTLHWRGGVVIEREGMRERKERGKEKAILDVAIKPRAPDSSVLKFVSSRYDGPVCGKLGHLRSPIREGSVPGLAVAHGRTNAPNKELHKHATAFPPIYSMPHEEKIMIFFV</sequence>
<gene>
    <name evidence="1" type="ORF">EVAR_44456_1</name>
</gene>
<evidence type="ECO:0000313" key="2">
    <source>
        <dbReference type="Proteomes" id="UP000299102"/>
    </source>
</evidence>